<sequence length="212" mass="23371">MGDDLQARKRLLDYLERGNYLRTAGVRTAMEEVDRRNFVKTSDKYLAYDDTPLTIGQGQTISAPHMVAMMLEELKPRKTDNLLEIGSGCGYHAAVASRMVSRVTTIERVTYLYELACENLEDFDNVQVVNGDGSRGFVENSPYQKIMVTCGAPRVPPPLIDQLEVGGLMVIPVGGRVAQELLTVERTADGISVSRRPGVAFVPMIGVNAFED</sequence>
<evidence type="ECO:0000256" key="3">
    <source>
        <dbReference type="ARBA" id="ARBA00022490"/>
    </source>
</evidence>
<organism evidence="10 11">
    <name type="scientific">Marine Group III euryarchaeote</name>
    <dbReference type="NCBI Taxonomy" id="2173149"/>
    <lineage>
        <taxon>Archaea</taxon>
        <taxon>Methanobacteriati</taxon>
        <taxon>Thermoplasmatota</taxon>
        <taxon>Thermoplasmata</taxon>
        <taxon>Candidatus Thermoprofundales</taxon>
    </lineage>
</organism>
<evidence type="ECO:0000256" key="2">
    <source>
        <dbReference type="ARBA" id="ARBA00005369"/>
    </source>
</evidence>
<evidence type="ECO:0000256" key="7">
    <source>
        <dbReference type="ARBA" id="ARBA00025330"/>
    </source>
</evidence>
<evidence type="ECO:0000256" key="8">
    <source>
        <dbReference type="ARBA" id="ARBA00029295"/>
    </source>
</evidence>
<evidence type="ECO:0000256" key="9">
    <source>
        <dbReference type="NCBIfam" id="TIGR00080"/>
    </source>
</evidence>
<dbReference type="InterPro" id="IPR029063">
    <property type="entry name" value="SAM-dependent_MTases_sf"/>
</dbReference>
<dbReference type="PANTHER" id="PTHR11579">
    <property type="entry name" value="PROTEIN-L-ISOASPARTATE O-METHYLTRANSFERASE"/>
    <property type="match status" value="1"/>
</dbReference>
<evidence type="ECO:0000313" key="10">
    <source>
        <dbReference type="EMBL" id="HIA98323.1"/>
    </source>
</evidence>
<keyword evidence="4 10" id="KW-0489">Methyltransferase</keyword>
<keyword evidence="6" id="KW-0949">S-adenosyl-L-methionine</keyword>
<dbReference type="SUPFAM" id="SSF53335">
    <property type="entry name" value="S-adenosyl-L-methionine-dependent methyltransferases"/>
    <property type="match status" value="1"/>
</dbReference>
<evidence type="ECO:0000256" key="6">
    <source>
        <dbReference type="ARBA" id="ARBA00022691"/>
    </source>
</evidence>
<dbReference type="NCBIfam" id="TIGR00080">
    <property type="entry name" value="pimt"/>
    <property type="match status" value="1"/>
</dbReference>
<dbReference type="GO" id="GO:0032259">
    <property type="term" value="P:methylation"/>
    <property type="evidence" value="ECO:0007669"/>
    <property type="project" value="UniProtKB-KW"/>
</dbReference>
<dbReference type="Gene3D" id="3.40.50.150">
    <property type="entry name" value="Vaccinia Virus protein VP39"/>
    <property type="match status" value="1"/>
</dbReference>
<dbReference type="GO" id="GO:0005737">
    <property type="term" value="C:cytoplasm"/>
    <property type="evidence" value="ECO:0007669"/>
    <property type="project" value="UniProtKB-SubCell"/>
</dbReference>
<dbReference type="CDD" id="cd02440">
    <property type="entry name" value="AdoMet_MTases"/>
    <property type="match status" value="1"/>
</dbReference>
<name>A0A7J4D0X2_9ARCH</name>
<dbReference type="InterPro" id="IPR000682">
    <property type="entry name" value="PCMT"/>
</dbReference>
<dbReference type="GO" id="GO:0004719">
    <property type="term" value="F:protein-L-isoaspartate (D-aspartate) O-methyltransferase activity"/>
    <property type="evidence" value="ECO:0007669"/>
    <property type="project" value="UniProtKB-UniRule"/>
</dbReference>
<comment type="caution">
    <text evidence="10">The sequence shown here is derived from an EMBL/GenBank/DDBJ whole genome shotgun (WGS) entry which is preliminary data.</text>
</comment>
<dbReference type="GO" id="GO:0030091">
    <property type="term" value="P:protein repair"/>
    <property type="evidence" value="ECO:0007669"/>
    <property type="project" value="UniProtKB-UniRule"/>
</dbReference>
<dbReference type="EMBL" id="DTTC01000249">
    <property type="protein sequence ID" value="HIA98323.1"/>
    <property type="molecule type" value="Genomic_DNA"/>
</dbReference>
<evidence type="ECO:0000313" key="11">
    <source>
        <dbReference type="Proteomes" id="UP000589132"/>
    </source>
</evidence>
<comment type="subcellular location">
    <subcellularLocation>
        <location evidence="1">Cytoplasm</location>
    </subcellularLocation>
</comment>
<comment type="catalytic activity">
    <reaction evidence="8">
        <text>[protein]-L-isoaspartate + S-adenosyl-L-methionine = [protein]-L-isoaspartate alpha-methyl ester + S-adenosyl-L-homocysteine</text>
        <dbReference type="Rhea" id="RHEA:12705"/>
        <dbReference type="Rhea" id="RHEA-COMP:12143"/>
        <dbReference type="Rhea" id="RHEA-COMP:12144"/>
        <dbReference type="ChEBI" id="CHEBI:57856"/>
        <dbReference type="ChEBI" id="CHEBI:59789"/>
        <dbReference type="ChEBI" id="CHEBI:90596"/>
        <dbReference type="ChEBI" id="CHEBI:90598"/>
        <dbReference type="EC" id="2.1.1.77"/>
    </reaction>
</comment>
<accession>A0A7J4D0X2</accession>
<gene>
    <name evidence="10" type="ORF">EYO15_04000</name>
</gene>
<evidence type="ECO:0000256" key="4">
    <source>
        <dbReference type="ARBA" id="ARBA00022603"/>
    </source>
</evidence>
<protein>
    <recommendedName>
        <fullName evidence="9">Protein-L-isoaspartate O-methyltransferase</fullName>
        <ecNumber evidence="9">2.1.1.77</ecNumber>
    </recommendedName>
</protein>
<keyword evidence="3" id="KW-0963">Cytoplasm</keyword>
<dbReference type="AlphaFoldDB" id="A0A7J4D0X2"/>
<dbReference type="Proteomes" id="UP000589132">
    <property type="component" value="Unassembled WGS sequence"/>
</dbReference>
<dbReference type="EC" id="2.1.1.77" evidence="9"/>
<keyword evidence="5 10" id="KW-0808">Transferase</keyword>
<dbReference type="Pfam" id="PF01135">
    <property type="entry name" value="PCMT"/>
    <property type="match status" value="1"/>
</dbReference>
<proteinExistence type="inferred from homology"/>
<evidence type="ECO:0000256" key="5">
    <source>
        <dbReference type="ARBA" id="ARBA00022679"/>
    </source>
</evidence>
<dbReference type="FunFam" id="3.40.50.150:FF:000010">
    <property type="entry name" value="Protein-L-isoaspartate O-methyltransferase"/>
    <property type="match status" value="1"/>
</dbReference>
<comment type="function">
    <text evidence="7">Catalyzes the methyl esterification of L-isoaspartyl residues in peptides and proteins that result from spontaneous decomposition of normal L-aspartyl and L-asparaginyl residues. It plays a role in the repair and/or degradation of damaged proteins.</text>
</comment>
<evidence type="ECO:0000256" key="1">
    <source>
        <dbReference type="ARBA" id="ARBA00004496"/>
    </source>
</evidence>
<dbReference type="PANTHER" id="PTHR11579:SF0">
    <property type="entry name" value="PROTEIN-L-ISOASPARTATE(D-ASPARTATE) O-METHYLTRANSFERASE"/>
    <property type="match status" value="1"/>
</dbReference>
<reference evidence="11" key="1">
    <citation type="journal article" date="2019" name="bioRxiv">
        <title>Genome diversification in globally distributed novel marine Proteobacteria is linked to environmental adaptation.</title>
        <authorList>
            <person name="Zhou Z."/>
            <person name="Tran P.Q."/>
            <person name="Kieft K."/>
            <person name="Anantharaman K."/>
        </authorList>
    </citation>
    <scope>NUCLEOTIDE SEQUENCE [LARGE SCALE GENOMIC DNA]</scope>
</reference>
<dbReference type="NCBIfam" id="NF001453">
    <property type="entry name" value="PRK00312.1"/>
    <property type="match status" value="1"/>
</dbReference>
<comment type="similarity">
    <text evidence="2">Belongs to the methyltransferase superfamily. L-isoaspartyl/D-aspartyl protein methyltransferase family.</text>
</comment>